<organism evidence="9 10">
    <name type="scientific">Erythroxylum novogranatense</name>
    <dbReference type="NCBI Taxonomy" id="1862640"/>
    <lineage>
        <taxon>Eukaryota</taxon>
        <taxon>Viridiplantae</taxon>
        <taxon>Streptophyta</taxon>
        <taxon>Embryophyta</taxon>
        <taxon>Tracheophyta</taxon>
        <taxon>Spermatophyta</taxon>
        <taxon>Magnoliopsida</taxon>
        <taxon>eudicotyledons</taxon>
        <taxon>Gunneridae</taxon>
        <taxon>Pentapetalae</taxon>
        <taxon>rosids</taxon>
        <taxon>fabids</taxon>
        <taxon>Malpighiales</taxon>
        <taxon>Erythroxylaceae</taxon>
        <taxon>Erythroxylum</taxon>
    </lineage>
</organism>
<dbReference type="AlphaFoldDB" id="A0AAV8SS62"/>
<dbReference type="Pfam" id="PF17919">
    <property type="entry name" value="RT_RNaseH_2"/>
    <property type="match status" value="1"/>
</dbReference>
<evidence type="ECO:0000256" key="5">
    <source>
        <dbReference type="ARBA" id="ARBA00023268"/>
    </source>
</evidence>
<evidence type="ECO:0000313" key="9">
    <source>
        <dbReference type="EMBL" id="KAJ8754865.1"/>
    </source>
</evidence>
<evidence type="ECO:0000256" key="6">
    <source>
        <dbReference type="SAM" id="Coils"/>
    </source>
</evidence>
<sequence>MQAYRRTETVGQRTSTEVGSSDAARRASIPGRPRGQAPARVFTMTWEDAEAAPDVVTGTVKLFSDDMIALIDPGSTHSFVSSSRPVCSRNVSPLDTPLMVSTPIDHYIIISQVYRSCEICIGGELLVVDLMPLKMGGLDVILGMDTLEKYNAHLDCKQKTVEFELDNGKRVVFSGDRKANPPRIVSSLIVEKMMRKGCEAFLAYMVDTRADKGKLEDIPVVREFSDVFPEELPGLPPPKEIEFPIELLSEQGVHVDPKKIEAVVNWEASKNVAEVRSFLGFAGYYRRFVEGFSMIAAPMTKLLRKNKKFIWSDECQKSFEELKHRLTSAPILRLSSGDEGYTVYSDASRKGLGCVLMQGDRTRIFTDHKSLKYLLSQKELNLRQRRWIELLKDYDLLIEYHPGKTNVVADALSRKSSIAHVRTVYLPLLEEMAKLKISLKQEDSDCLLDNFRVRPILREKVIELQIQDAELSRLRDEIQNGKNSEVIVSDDGLMTVENRLCIPDVQEVKTDIMDEAHNAPYAMHPGSTRMVTMDFLMGLPRNSRKHDAIWVIVDRLTKSAHFLAIKQTDSLHVLAKKYIDEIVRLHGIPDSIVSDRDPRFTSRFWGSLQEALGTKLHFSTAFHPQTDGQSERTIRTLEGMLRACVIDFRGA</sequence>
<dbReference type="InterPro" id="IPR050951">
    <property type="entry name" value="Retrovirus_Pol_polyprotein"/>
</dbReference>
<dbReference type="EMBL" id="JAIWQS010000009">
    <property type="protein sequence ID" value="KAJ8754865.1"/>
    <property type="molecule type" value="Genomic_DNA"/>
</dbReference>
<dbReference type="Gene3D" id="2.40.70.10">
    <property type="entry name" value="Acid Proteases"/>
    <property type="match status" value="1"/>
</dbReference>
<dbReference type="InterPro" id="IPR043502">
    <property type="entry name" value="DNA/RNA_pol_sf"/>
</dbReference>
<dbReference type="InterPro" id="IPR043128">
    <property type="entry name" value="Rev_trsase/Diguanyl_cyclase"/>
</dbReference>
<dbReference type="Proteomes" id="UP001159364">
    <property type="component" value="Linkage Group LG09"/>
</dbReference>
<keyword evidence="1" id="KW-0808">Transferase</keyword>
<reference evidence="9 10" key="1">
    <citation type="submission" date="2021-09" db="EMBL/GenBank/DDBJ databases">
        <title>Genomic insights and catalytic innovation underlie evolution of tropane alkaloids biosynthesis.</title>
        <authorList>
            <person name="Wang Y.-J."/>
            <person name="Tian T."/>
            <person name="Huang J.-P."/>
            <person name="Huang S.-X."/>
        </authorList>
    </citation>
    <scope>NUCLEOTIDE SEQUENCE [LARGE SCALE GENOMIC DNA]</scope>
    <source>
        <strain evidence="9">KIB-2018</strain>
        <tissue evidence="9">Leaf</tissue>
    </source>
</reference>
<dbReference type="GO" id="GO:0016779">
    <property type="term" value="F:nucleotidyltransferase activity"/>
    <property type="evidence" value="ECO:0007669"/>
    <property type="project" value="UniProtKB-KW"/>
</dbReference>
<dbReference type="CDD" id="cd00303">
    <property type="entry name" value="retropepsin_like"/>
    <property type="match status" value="1"/>
</dbReference>
<evidence type="ECO:0000256" key="1">
    <source>
        <dbReference type="ARBA" id="ARBA00022679"/>
    </source>
</evidence>
<dbReference type="GO" id="GO:0015074">
    <property type="term" value="P:DNA integration"/>
    <property type="evidence" value="ECO:0007669"/>
    <property type="project" value="InterPro"/>
</dbReference>
<comment type="caution">
    <text evidence="9">The sequence shown here is derived from an EMBL/GenBank/DDBJ whole genome shotgun (WGS) entry which is preliminary data.</text>
</comment>
<dbReference type="PANTHER" id="PTHR37984:SF5">
    <property type="entry name" value="PROTEIN NYNRIN-LIKE"/>
    <property type="match status" value="1"/>
</dbReference>
<accession>A0AAV8SS62</accession>
<dbReference type="InterPro" id="IPR001584">
    <property type="entry name" value="Integrase_cat-core"/>
</dbReference>
<dbReference type="SUPFAM" id="SSF56672">
    <property type="entry name" value="DNA/RNA polymerases"/>
    <property type="match status" value="1"/>
</dbReference>
<feature type="region of interest" description="Disordered" evidence="7">
    <location>
        <begin position="1"/>
        <end position="36"/>
    </location>
</feature>
<keyword evidence="3" id="KW-0540">Nuclease</keyword>
<dbReference type="Gene3D" id="3.30.70.270">
    <property type="match status" value="1"/>
</dbReference>
<dbReference type="InterPro" id="IPR041577">
    <property type="entry name" value="RT_RNaseH_2"/>
</dbReference>
<proteinExistence type="predicted"/>
<protein>
    <recommendedName>
        <fullName evidence="8">Integrase catalytic domain-containing protein</fullName>
    </recommendedName>
</protein>
<keyword evidence="5" id="KW-0511">Multifunctional enzyme</keyword>
<keyword evidence="4" id="KW-0378">Hydrolase</keyword>
<feature type="compositionally biased region" description="Polar residues" evidence="7">
    <location>
        <begin position="9"/>
        <end position="19"/>
    </location>
</feature>
<evidence type="ECO:0000256" key="4">
    <source>
        <dbReference type="ARBA" id="ARBA00022759"/>
    </source>
</evidence>
<keyword evidence="6" id="KW-0175">Coiled coil</keyword>
<dbReference type="Gene3D" id="3.30.420.10">
    <property type="entry name" value="Ribonuclease H-like superfamily/Ribonuclease H"/>
    <property type="match status" value="1"/>
</dbReference>
<dbReference type="InterPro" id="IPR021109">
    <property type="entry name" value="Peptidase_aspartic_dom_sf"/>
</dbReference>
<dbReference type="InterPro" id="IPR012337">
    <property type="entry name" value="RNaseH-like_sf"/>
</dbReference>
<evidence type="ECO:0000313" key="10">
    <source>
        <dbReference type="Proteomes" id="UP001159364"/>
    </source>
</evidence>
<evidence type="ECO:0000256" key="2">
    <source>
        <dbReference type="ARBA" id="ARBA00022695"/>
    </source>
</evidence>
<dbReference type="PROSITE" id="PS50994">
    <property type="entry name" value="INTEGRASE"/>
    <property type="match status" value="1"/>
</dbReference>
<name>A0AAV8SS62_9ROSI</name>
<dbReference type="GO" id="GO:0004519">
    <property type="term" value="F:endonuclease activity"/>
    <property type="evidence" value="ECO:0007669"/>
    <property type="project" value="UniProtKB-KW"/>
</dbReference>
<gene>
    <name evidence="9" type="ORF">K2173_015377</name>
</gene>
<keyword evidence="4" id="KW-0255">Endonuclease</keyword>
<dbReference type="SUPFAM" id="SSF50630">
    <property type="entry name" value="Acid proteases"/>
    <property type="match status" value="1"/>
</dbReference>
<dbReference type="FunFam" id="3.30.70.270:FF:000020">
    <property type="entry name" value="Transposon Tf2-6 polyprotein-like Protein"/>
    <property type="match status" value="1"/>
</dbReference>
<dbReference type="GO" id="GO:0003676">
    <property type="term" value="F:nucleic acid binding"/>
    <property type="evidence" value="ECO:0007669"/>
    <property type="project" value="InterPro"/>
</dbReference>
<feature type="coiled-coil region" evidence="6">
    <location>
        <begin position="457"/>
        <end position="484"/>
    </location>
</feature>
<dbReference type="Pfam" id="PF08284">
    <property type="entry name" value="RVP_2"/>
    <property type="match status" value="1"/>
</dbReference>
<dbReference type="InterPro" id="IPR036397">
    <property type="entry name" value="RNaseH_sf"/>
</dbReference>
<dbReference type="CDD" id="cd09274">
    <property type="entry name" value="RNase_HI_RT_Ty3"/>
    <property type="match status" value="1"/>
</dbReference>
<keyword evidence="10" id="KW-1185">Reference proteome</keyword>
<evidence type="ECO:0000256" key="7">
    <source>
        <dbReference type="SAM" id="MobiDB-lite"/>
    </source>
</evidence>
<evidence type="ECO:0000259" key="8">
    <source>
        <dbReference type="PROSITE" id="PS50994"/>
    </source>
</evidence>
<feature type="domain" description="Integrase catalytic" evidence="8">
    <location>
        <begin position="521"/>
        <end position="651"/>
    </location>
</feature>
<keyword evidence="2" id="KW-0548">Nucleotidyltransferase</keyword>
<evidence type="ECO:0000256" key="3">
    <source>
        <dbReference type="ARBA" id="ARBA00022722"/>
    </source>
</evidence>
<dbReference type="SUPFAM" id="SSF53098">
    <property type="entry name" value="Ribonuclease H-like"/>
    <property type="match status" value="1"/>
</dbReference>
<dbReference type="PANTHER" id="PTHR37984">
    <property type="entry name" value="PROTEIN CBG26694"/>
    <property type="match status" value="1"/>
</dbReference>